<evidence type="ECO:0000256" key="1">
    <source>
        <dbReference type="SAM" id="MobiDB-lite"/>
    </source>
</evidence>
<dbReference type="EMBL" id="LABZ01000025">
    <property type="protein sequence ID" value="KMO44198.1"/>
    <property type="molecule type" value="Genomic_DNA"/>
</dbReference>
<dbReference type="AlphaFoldDB" id="A0A0J6TEU9"/>
<dbReference type="Proteomes" id="UP000036449">
    <property type="component" value="Unassembled WGS sequence"/>
</dbReference>
<evidence type="ECO:0000313" key="2">
    <source>
        <dbReference type="EMBL" id="KMO44198.1"/>
    </source>
</evidence>
<gene>
    <name evidence="2" type="ORF">VQ03_04535</name>
</gene>
<reference evidence="2 3" key="1">
    <citation type="submission" date="2015-03" db="EMBL/GenBank/DDBJ databases">
        <title>Genome sequencing of Methylobacterium tarhaniae DSM 25844.</title>
        <authorList>
            <person name="Chaudhry V."/>
            <person name="Patil P.B."/>
        </authorList>
    </citation>
    <scope>NUCLEOTIDE SEQUENCE [LARGE SCALE GENOMIC DNA]</scope>
    <source>
        <strain evidence="2 3">DSM 25844</strain>
    </source>
</reference>
<comment type="caution">
    <text evidence="2">The sequence shown here is derived from an EMBL/GenBank/DDBJ whole genome shotgun (WGS) entry which is preliminary data.</text>
</comment>
<name>A0A0J6TEU9_9HYPH</name>
<sequence length="67" mass="7139">MNADLLIIASRIQAAWEAGKICSLVGRGSGAAPRSPSSPSSRRASMPYRPAPWCGRPCPMRRLIVCG</sequence>
<feature type="compositionally biased region" description="Low complexity" evidence="1">
    <location>
        <begin position="30"/>
        <end position="48"/>
    </location>
</feature>
<evidence type="ECO:0000313" key="3">
    <source>
        <dbReference type="Proteomes" id="UP000036449"/>
    </source>
</evidence>
<dbReference type="PATRIC" id="fig|1187852.3.peg.3592"/>
<feature type="region of interest" description="Disordered" evidence="1">
    <location>
        <begin position="26"/>
        <end position="48"/>
    </location>
</feature>
<protein>
    <submittedName>
        <fullName evidence="2">Uncharacterized protein</fullName>
    </submittedName>
</protein>
<organism evidence="2 3">
    <name type="scientific">Methylobacterium tarhaniae</name>
    <dbReference type="NCBI Taxonomy" id="1187852"/>
    <lineage>
        <taxon>Bacteria</taxon>
        <taxon>Pseudomonadati</taxon>
        <taxon>Pseudomonadota</taxon>
        <taxon>Alphaproteobacteria</taxon>
        <taxon>Hyphomicrobiales</taxon>
        <taxon>Methylobacteriaceae</taxon>
        <taxon>Methylobacterium</taxon>
    </lineage>
</organism>
<accession>A0A0J6TEU9</accession>
<keyword evidence="3" id="KW-1185">Reference proteome</keyword>
<proteinExistence type="predicted"/>